<dbReference type="GO" id="GO:0061630">
    <property type="term" value="F:ubiquitin protein ligase activity"/>
    <property type="evidence" value="ECO:0007669"/>
    <property type="project" value="TreeGrafter"/>
</dbReference>
<keyword evidence="3" id="KW-0862">Zinc</keyword>
<reference evidence="6 7" key="1">
    <citation type="submission" date="2020-08" db="EMBL/GenBank/DDBJ databases">
        <title>Plant Genome Project.</title>
        <authorList>
            <person name="Zhang R.-G."/>
        </authorList>
    </citation>
    <scope>NUCLEOTIDE SEQUENCE [LARGE SCALE GENOMIC DNA]</scope>
    <source>
        <tissue evidence="6">Rhizome</tissue>
    </source>
</reference>
<feature type="domain" description="RING-type" evidence="5">
    <location>
        <begin position="135"/>
        <end position="180"/>
    </location>
</feature>
<evidence type="ECO:0000313" key="6">
    <source>
        <dbReference type="EMBL" id="KAG6491290.1"/>
    </source>
</evidence>
<keyword evidence="7" id="KW-1185">Reference proteome</keyword>
<evidence type="ECO:0000313" key="7">
    <source>
        <dbReference type="Proteomes" id="UP000734854"/>
    </source>
</evidence>
<dbReference type="Proteomes" id="UP000734854">
    <property type="component" value="Unassembled WGS sequence"/>
</dbReference>
<dbReference type="GO" id="GO:0016567">
    <property type="term" value="P:protein ubiquitination"/>
    <property type="evidence" value="ECO:0007669"/>
    <property type="project" value="TreeGrafter"/>
</dbReference>
<dbReference type="PANTHER" id="PTHR15710:SF132">
    <property type="entry name" value="E3 UBIQUITIN-PROTEIN LIGASE MPSR1"/>
    <property type="match status" value="1"/>
</dbReference>
<sequence length="392" mass="43191">MEGTVGDVAPLWRRRAMAAEGEESLTAATAEDGLERLIRNALSEGEEGRSPRFVQLILGVTGSPPQEAADDSQPADRIVLFNPVTQGMVVLRADAALVAELLSESSVGGGLSPASKASIEAMRTVRDVLGEEEECPVCLDGMDGGGDEAVAVREMPCRHRFHEVCIVKWLGIRGSCPVCRFRMPAEDDAGSKMVVGEGRGEAEGDEVERSRRRRSGLWVTIIYSGSRRSRRSDLDLPSSSSPETSEDGGVGEMYFAFIFLALVQYLETGHFSPSPTCVMFHYFTAEARPHNMIKLETSLQLKVLERGDGIGGRELSQEDLANGEWKAKREKLGTFKWTWSGVMVLWGFLGFDKAWQEQEQWLEKPMKTLFLTKMAEKHLKSIEDEKGIAATT</sequence>
<dbReference type="Gene3D" id="3.30.40.10">
    <property type="entry name" value="Zinc/RING finger domain, C3HC4 (zinc finger)"/>
    <property type="match status" value="1"/>
</dbReference>
<name>A0A8J5FMB8_ZINOF</name>
<keyword evidence="1" id="KW-0479">Metal-binding</keyword>
<dbReference type="InterPro" id="IPR001841">
    <property type="entry name" value="Znf_RING"/>
</dbReference>
<evidence type="ECO:0000259" key="5">
    <source>
        <dbReference type="PROSITE" id="PS50089"/>
    </source>
</evidence>
<evidence type="ECO:0000256" key="4">
    <source>
        <dbReference type="PROSITE-ProRule" id="PRU00175"/>
    </source>
</evidence>
<evidence type="ECO:0000256" key="3">
    <source>
        <dbReference type="ARBA" id="ARBA00022833"/>
    </source>
</evidence>
<dbReference type="GO" id="GO:0005737">
    <property type="term" value="C:cytoplasm"/>
    <property type="evidence" value="ECO:0007669"/>
    <property type="project" value="TreeGrafter"/>
</dbReference>
<comment type="caution">
    <text evidence="6">The sequence shown here is derived from an EMBL/GenBank/DDBJ whole genome shotgun (WGS) entry which is preliminary data.</text>
</comment>
<proteinExistence type="predicted"/>
<dbReference type="AlphaFoldDB" id="A0A8J5FMB8"/>
<organism evidence="6 7">
    <name type="scientific">Zingiber officinale</name>
    <name type="common">Ginger</name>
    <name type="synonym">Amomum zingiber</name>
    <dbReference type="NCBI Taxonomy" id="94328"/>
    <lineage>
        <taxon>Eukaryota</taxon>
        <taxon>Viridiplantae</taxon>
        <taxon>Streptophyta</taxon>
        <taxon>Embryophyta</taxon>
        <taxon>Tracheophyta</taxon>
        <taxon>Spermatophyta</taxon>
        <taxon>Magnoliopsida</taxon>
        <taxon>Liliopsida</taxon>
        <taxon>Zingiberales</taxon>
        <taxon>Zingiberaceae</taxon>
        <taxon>Zingiber</taxon>
    </lineage>
</organism>
<dbReference type="PROSITE" id="PS50089">
    <property type="entry name" value="ZF_RING_2"/>
    <property type="match status" value="1"/>
</dbReference>
<evidence type="ECO:0000256" key="2">
    <source>
        <dbReference type="ARBA" id="ARBA00022771"/>
    </source>
</evidence>
<dbReference type="Pfam" id="PF13639">
    <property type="entry name" value="zf-RING_2"/>
    <property type="match status" value="1"/>
</dbReference>
<dbReference type="GO" id="GO:0008270">
    <property type="term" value="F:zinc ion binding"/>
    <property type="evidence" value="ECO:0007669"/>
    <property type="project" value="UniProtKB-KW"/>
</dbReference>
<dbReference type="SUPFAM" id="SSF57850">
    <property type="entry name" value="RING/U-box"/>
    <property type="match status" value="1"/>
</dbReference>
<gene>
    <name evidence="6" type="ORF">ZIOFF_052628</name>
</gene>
<dbReference type="InterPro" id="IPR013083">
    <property type="entry name" value="Znf_RING/FYVE/PHD"/>
</dbReference>
<evidence type="ECO:0000256" key="1">
    <source>
        <dbReference type="ARBA" id="ARBA00022723"/>
    </source>
</evidence>
<accession>A0A8J5FMB8</accession>
<dbReference type="SMART" id="SM00184">
    <property type="entry name" value="RING"/>
    <property type="match status" value="1"/>
</dbReference>
<keyword evidence="2 4" id="KW-0863">Zinc-finger</keyword>
<protein>
    <recommendedName>
        <fullName evidence="5">RING-type domain-containing protein</fullName>
    </recommendedName>
</protein>
<dbReference type="PANTHER" id="PTHR15710">
    <property type="entry name" value="E3 UBIQUITIN-PROTEIN LIGASE PRAJA"/>
    <property type="match status" value="1"/>
</dbReference>
<dbReference type="EMBL" id="JACMSC010000014">
    <property type="protein sequence ID" value="KAG6491290.1"/>
    <property type="molecule type" value="Genomic_DNA"/>
</dbReference>